<keyword evidence="6 7" id="KW-0472">Membrane</keyword>
<comment type="subcellular location">
    <subcellularLocation>
        <location evidence="1 7">Cell membrane</location>
        <topology evidence="1 7">Multi-pass membrane protein</topology>
    </subcellularLocation>
</comment>
<proteinExistence type="inferred from homology"/>
<dbReference type="GO" id="GO:0055085">
    <property type="term" value="P:transmembrane transport"/>
    <property type="evidence" value="ECO:0007669"/>
    <property type="project" value="InterPro"/>
</dbReference>
<keyword evidence="5 7" id="KW-1133">Transmembrane helix</keyword>
<dbReference type="PANTHER" id="PTHR43744:SF12">
    <property type="entry name" value="ABC TRANSPORTER PERMEASE PROTEIN MG189-RELATED"/>
    <property type="match status" value="1"/>
</dbReference>
<feature type="transmembrane region" description="Helical" evidence="7">
    <location>
        <begin position="112"/>
        <end position="133"/>
    </location>
</feature>
<evidence type="ECO:0000259" key="8">
    <source>
        <dbReference type="PROSITE" id="PS50928"/>
    </source>
</evidence>
<keyword evidence="2 7" id="KW-0813">Transport</keyword>
<comment type="similarity">
    <text evidence="7">Belongs to the binding-protein-dependent transport system permease family.</text>
</comment>
<accession>A0A1V4IIT8</accession>
<feature type="transmembrane region" description="Helical" evidence="7">
    <location>
        <begin position="73"/>
        <end position="100"/>
    </location>
</feature>
<dbReference type="STRING" id="1450648.CLORY_30800"/>
<feature type="transmembrane region" description="Helical" evidence="7">
    <location>
        <begin position="14"/>
        <end position="34"/>
    </location>
</feature>
<evidence type="ECO:0000256" key="2">
    <source>
        <dbReference type="ARBA" id="ARBA00022448"/>
    </source>
</evidence>
<evidence type="ECO:0000256" key="5">
    <source>
        <dbReference type="ARBA" id="ARBA00022989"/>
    </source>
</evidence>
<dbReference type="EMBL" id="MZGV01000038">
    <property type="protein sequence ID" value="OPJ59863.1"/>
    <property type="molecule type" value="Genomic_DNA"/>
</dbReference>
<name>A0A1V4IIT8_9CLOT</name>
<evidence type="ECO:0000256" key="3">
    <source>
        <dbReference type="ARBA" id="ARBA00022475"/>
    </source>
</evidence>
<evidence type="ECO:0000256" key="7">
    <source>
        <dbReference type="RuleBase" id="RU363032"/>
    </source>
</evidence>
<dbReference type="PROSITE" id="PS50928">
    <property type="entry name" value="ABC_TM1"/>
    <property type="match status" value="1"/>
</dbReference>
<protein>
    <submittedName>
        <fullName evidence="9">Trehalose transport system permease protein SugB</fullName>
    </submittedName>
</protein>
<dbReference type="CDD" id="cd06261">
    <property type="entry name" value="TM_PBP2"/>
    <property type="match status" value="1"/>
</dbReference>
<feature type="transmembrane region" description="Helical" evidence="7">
    <location>
        <begin position="241"/>
        <end position="265"/>
    </location>
</feature>
<gene>
    <name evidence="9" type="primary">sugB_2</name>
    <name evidence="9" type="ORF">CLORY_30800</name>
</gene>
<feature type="transmembrane region" description="Helical" evidence="7">
    <location>
        <begin position="145"/>
        <end position="165"/>
    </location>
</feature>
<dbReference type="OrthoDB" id="156617at2"/>
<dbReference type="InterPro" id="IPR035906">
    <property type="entry name" value="MetI-like_sf"/>
</dbReference>
<evidence type="ECO:0000256" key="1">
    <source>
        <dbReference type="ARBA" id="ARBA00004651"/>
    </source>
</evidence>
<dbReference type="RefSeq" id="WP_079425997.1">
    <property type="nucleotide sequence ID" value="NZ_MZGV01000038.1"/>
</dbReference>
<dbReference type="SUPFAM" id="SSF161098">
    <property type="entry name" value="MetI-like"/>
    <property type="match status" value="1"/>
</dbReference>
<organism evidence="9 10">
    <name type="scientific">Clostridium oryzae</name>
    <dbReference type="NCBI Taxonomy" id="1450648"/>
    <lineage>
        <taxon>Bacteria</taxon>
        <taxon>Bacillati</taxon>
        <taxon>Bacillota</taxon>
        <taxon>Clostridia</taxon>
        <taxon>Eubacteriales</taxon>
        <taxon>Clostridiaceae</taxon>
        <taxon>Clostridium</taxon>
    </lineage>
</organism>
<dbReference type="Pfam" id="PF00528">
    <property type="entry name" value="BPD_transp_1"/>
    <property type="match status" value="1"/>
</dbReference>
<dbReference type="Proteomes" id="UP000190080">
    <property type="component" value="Unassembled WGS sequence"/>
</dbReference>
<evidence type="ECO:0000313" key="9">
    <source>
        <dbReference type="EMBL" id="OPJ59863.1"/>
    </source>
</evidence>
<keyword evidence="10" id="KW-1185">Reference proteome</keyword>
<evidence type="ECO:0000256" key="6">
    <source>
        <dbReference type="ARBA" id="ARBA00023136"/>
    </source>
</evidence>
<comment type="caution">
    <text evidence="9">The sequence shown here is derived from an EMBL/GenBank/DDBJ whole genome shotgun (WGS) entry which is preliminary data.</text>
</comment>
<dbReference type="InterPro" id="IPR000515">
    <property type="entry name" value="MetI-like"/>
</dbReference>
<evidence type="ECO:0000256" key="4">
    <source>
        <dbReference type="ARBA" id="ARBA00022692"/>
    </source>
</evidence>
<dbReference type="AlphaFoldDB" id="A0A1V4IIT8"/>
<dbReference type="PANTHER" id="PTHR43744">
    <property type="entry name" value="ABC TRANSPORTER PERMEASE PROTEIN MG189-RELATED-RELATED"/>
    <property type="match status" value="1"/>
</dbReference>
<reference evidence="9 10" key="1">
    <citation type="submission" date="2017-03" db="EMBL/GenBank/DDBJ databases">
        <title>Genome sequence of Clostridium oryzae DSM 28571.</title>
        <authorList>
            <person name="Poehlein A."/>
            <person name="Daniel R."/>
        </authorList>
    </citation>
    <scope>NUCLEOTIDE SEQUENCE [LARGE SCALE GENOMIC DNA]</scope>
    <source>
        <strain evidence="9 10">DSM 28571</strain>
    </source>
</reference>
<keyword evidence="3" id="KW-1003">Cell membrane</keyword>
<evidence type="ECO:0000313" key="10">
    <source>
        <dbReference type="Proteomes" id="UP000190080"/>
    </source>
</evidence>
<dbReference type="Gene3D" id="1.10.3720.10">
    <property type="entry name" value="MetI-like"/>
    <property type="match status" value="1"/>
</dbReference>
<dbReference type="GO" id="GO:0005886">
    <property type="term" value="C:plasma membrane"/>
    <property type="evidence" value="ECO:0007669"/>
    <property type="project" value="UniProtKB-SubCell"/>
</dbReference>
<feature type="domain" description="ABC transmembrane type-1" evidence="8">
    <location>
        <begin position="74"/>
        <end position="265"/>
    </location>
</feature>
<sequence length="280" mass="31238">MKLEKNINRLGKSIIYILLAFWSLVCIFPLYWLICFSFKTNSEIFGSNIIGLPHKLLWSNYKTAFMSGKVGMYLFNSVFVTALTILLTLLAAAMGTYAMIRMKWRFQKITMRIMMIGLMIPIHAALLPVFIMMRKLKLLDTDWSLILPYTAFAIPMAIMIFAGFLGSIPRDLEEAACIDGCSIYGAFFKIILPLLRPAIATAAIFTFIQAWNELMFAVVFISNDKAKTLTVGIQAMAGQYLTSWGPIGAALVVATIPTLIIYMLLNNQVQKSLTAGAIKG</sequence>
<keyword evidence="4 7" id="KW-0812">Transmembrane</keyword>